<dbReference type="Proteomes" id="UP000034798">
    <property type="component" value="Unassembled WGS sequence"/>
</dbReference>
<keyword evidence="1" id="KW-1133">Transmembrane helix</keyword>
<dbReference type="AlphaFoldDB" id="A0A0G0DGK8"/>
<sequence>MKKKLIVLSGFVLGLAPVVALAQGTVGGCAGIITGGDQTLVTVICKVNQIIGVIVPVLIALGVAYFIWGVIQYVIGTDAEAKSSAINKIIYGIIGLAVIVAVWGLVQILTRTFGVDNPTAVPLPGVPGFNGSVR</sequence>
<feature type="transmembrane region" description="Helical" evidence="1">
    <location>
        <begin position="46"/>
        <end position="68"/>
    </location>
</feature>
<feature type="chain" id="PRO_5002531718" evidence="2">
    <location>
        <begin position="23"/>
        <end position="134"/>
    </location>
</feature>
<dbReference type="EMBL" id="LBQZ01000033">
    <property type="protein sequence ID" value="KKP87891.1"/>
    <property type="molecule type" value="Genomic_DNA"/>
</dbReference>
<organism evidence="3 4">
    <name type="scientific">Candidatus Nomurabacteria bacterium GW2011_GWC2_35_8</name>
    <dbReference type="NCBI Taxonomy" id="1618752"/>
    <lineage>
        <taxon>Bacteria</taxon>
        <taxon>Candidatus Nomuraibacteriota</taxon>
    </lineage>
</organism>
<gene>
    <name evidence="3" type="ORF">UR91_C0033G0002</name>
</gene>
<keyword evidence="1" id="KW-0812">Transmembrane</keyword>
<evidence type="ECO:0000256" key="1">
    <source>
        <dbReference type="SAM" id="Phobius"/>
    </source>
</evidence>
<accession>A0A0G0DGK8</accession>
<evidence type="ECO:0000256" key="2">
    <source>
        <dbReference type="SAM" id="SignalP"/>
    </source>
</evidence>
<protein>
    <submittedName>
        <fullName evidence="3">Uncharacterized protein</fullName>
    </submittedName>
</protein>
<name>A0A0G0DGK8_9BACT</name>
<keyword evidence="1" id="KW-0472">Membrane</keyword>
<feature type="transmembrane region" description="Helical" evidence="1">
    <location>
        <begin position="89"/>
        <end position="109"/>
    </location>
</feature>
<evidence type="ECO:0000313" key="4">
    <source>
        <dbReference type="Proteomes" id="UP000034798"/>
    </source>
</evidence>
<feature type="signal peptide" evidence="2">
    <location>
        <begin position="1"/>
        <end position="22"/>
    </location>
</feature>
<proteinExistence type="predicted"/>
<comment type="caution">
    <text evidence="3">The sequence shown here is derived from an EMBL/GenBank/DDBJ whole genome shotgun (WGS) entry which is preliminary data.</text>
</comment>
<dbReference type="Pfam" id="PF18895">
    <property type="entry name" value="T4SS_pilin"/>
    <property type="match status" value="1"/>
</dbReference>
<dbReference type="InterPro" id="IPR043993">
    <property type="entry name" value="T4SS_pilin"/>
</dbReference>
<evidence type="ECO:0000313" key="3">
    <source>
        <dbReference type="EMBL" id="KKP87891.1"/>
    </source>
</evidence>
<reference evidence="3 4" key="1">
    <citation type="journal article" date="2015" name="Nature">
        <title>rRNA introns, odd ribosomes, and small enigmatic genomes across a large radiation of phyla.</title>
        <authorList>
            <person name="Brown C.T."/>
            <person name="Hug L.A."/>
            <person name="Thomas B.C."/>
            <person name="Sharon I."/>
            <person name="Castelle C.J."/>
            <person name="Singh A."/>
            <person name="Wilkins M.J."/>
            <person name="Williams K.H."/>
            <person name="Banfield J.F."/>
        </authorList>
    </citation>
    <scope>NUCLEOTIDE SEQUENCE [LARGE SCALE GENOMIC DNA]</scope>
</reference>
<dbReference type="PROSITE" id="PS51257">
    <property type="entry name" value="PROKAR_LIPOPROTEIN"/>
    <property type="match status" value="1"/>
</dbReference>
<keyword evidence="2" id="KW-0732">Signal</keyword>